<dbReference type="eggNOG" id="COG0666">
    <property type="taxonomic scope" value="Bacteria"/>
</dbReference>
<name>A0A0W0ZF59_9GAMM</name>
<dbReference type="STRING" id="1122169.Lsha_0019"/>
<comment type="caution">
    <text evidence="1">The sequence shown here is derived from an EMBL/GenBank/DDBJ whole genome shotgun (WGS) entry which is preliminary data.</text>
</comment>
<dbReference type="EMBL" id="LNYW01000001">
    <property type="protein sequence ID" value="KTD67578.1"/>
    <property type="molecule type" value="Genomic_DNA"/>
</dbReference>
<sequence length="271" mass="31248">MQEKLTEYKTVATFLDDANFSEVIKHMRAWNSEQLAEFQLHYPHAIDHLKEPEFDDFWEAWRDKLRIPGSPDFRFMAQPGIKDVELVIGYVSFLLDLEAKDAKGGYPSIYSVRRQLHQIYTELNHATEEDLQRTAGFLYNLEAFAKLQQCPGYLALANGYMQLALRYQQMRLEEQSAAAFQLCWKFLHLAALSEPHSQEAINNAYFGRGLSLSNPFRLQSVIEMKSYCRKAADELLPLDAQTSAEKAAVIMYRHSNKLRDLAEDVRPSLGM</sequence>
<protein>
    <submittedName>
        <fullName evidence="1">Ankyrin repeat protein</fullName>
    </submittedName>
</protein>
<dbReference type="PATRIC" id="fig|1122169.6.peg.20"/>
<evidence type="ECO:0000313" key="1">
    <source>
        <dbReference type="EMBL" id="KTD67578.1"/>
    </source>
</evidence>
<evidence type="ECO:0000313" key="2">
    <source>
        <dbReference type="Proteomes" id="UP000054600"/>
    </source>
</evidence>
<reference evidence="1 2" key="1">
    <citation type="submission" date="2015-11" db="EMBL/GenBank/DDBJ databases">
        <title>Genomic analysis of 38 Legionella species identifies large and diverse effector repertoires.</title>
        <authorList>
            <person name="Burstein D."/>
            <person name="Amaro F."/>
            <person name="Zusman T."/>
            <person name="Lifshitz Z."/>
            <person name="Cohen O."/>
            <person name="Gilbert J.A."/>
            <person name="Pupko T."/>
            <person name="Shuman H.A."/>
            <person name="Segal G."/>
        </authorList>
    </citation>
    <scope>NUCLEOTIDE SEQUENCE [LARGE SCALE GENOMIC DNA]</scope>
    <source>
        <strain evidence="1 2">ATCC 49655</strain>
    </source>
</reference>
<organism evidence="1 2">
    <name type="scientific">Legionella shakespearei DSM 23087</name>
    <dbReference type="NCBI Taxonomy" id="1122169"/>
    <lineage>
        <taxon>Bacteria</taxon>
        <taxon>Pseudomonadati</taxon>
        <taxon>Pseudomonadota</taxon>
        <taxon>Gammaproteobacteria</taxon>
        <taxon>Legionellales</taxon>
        <taxon>Legionellaceae</taxon>
        <taxon>Legionella</taxon>
    </lineage>
</organism>
<dbReference type="Proteomes" id="UP000054600">
    <property type="component" value="Unassembled WGS sequence"/>
</dbReference>
<gene>
    <name evidence="1" type="ORF">Lsha_0019</name>
</gene>
<proteinExistence type="predicted"/>
<keyword evidence="2" id="KW-1185">Reference proteome</keyword>
<dbReference type="InterPro" id="IPR040808">
    <property type="entry name" value="DUF5630"/>
</dbReference>
<dbReference type="AlphaFoldDB" id="A0A0W0ZF59"/>
<accession>A0A0W0ZF59</accession>
<dbReference type="Pfam" id="PF18632">
    <property type="entry name" value="DUF5630"/>
    <property type="match status" value="1"/>
</dbReference>